<evidence type="ECO:0000256" key="6">
    <source>
        <dbReference type="SAM" id="MobiDB-lite"/>
    </source>
</evidence>
<evidence type="ECO:0000256" key="5">
    <source>
        <dbReference type="ARBA" id="ARBA00023306"/>
    </source>
</evidence>
<dbReference type="GO" id="GO:0003688">
    <property type="term" value="F:DNA replication origin binding"/>
    <property type="evidence" value="ECO:0007669"/>
    <property type="project" value="TreeGrafter"/>
</dbReference>
<keyword evidence="8" id="KW-1185">Reference proteome</keyword>
<evidence type="ECO:0000313" key="7">
    <source>
        <dbReference type="EMBL" id="CAI5710753.1"/>
    </source>
</evidence>
<feature type="compositionally biased region" description="Acidic residues" evidence="6">
    <location>
        <begin position="116"/>
        <end position="125"/>
    </location>
</feature>
<name>A0AAV0T1P3_9STRA</name>
<dbReference type="PANTHER" id="PTHR10507:SF0">
    <property type="entry name" value="CELL DIVISION CONTROL PROTEIN 45 HOMOLOG"/>
    <property type="match status" value="1"/>
</dbReference>
<comment type="subcellular location">
    <subcellularLocation>
        <location evidence="1">Nucleus</location>
    </subcellularLocation>
</comment>
<dbReference type="EMBL" id="CANTFM010000083">
    <property type="protein sequence ID" value="CAI5710753.1"/>
    <property type="molecule type" value="Genomic_DNA"/>
</dbReference>
<evidence type="ECO:0000256" key="2">
    <source>
        <dbReference type="ARBA" id="ARBA00010727"/>
    </source>
</evidence>
<sequence length="207" mass="22799">MAASANTSDTADGKDKDDGMTEESPQDDFRQQNFMLANTALTCQSITFSKLMESGIKVSMSLKQAIVRVGLSIMEWKLLVRVKHFGYLALLLLNVHRASGKWGGPNAPTRRKPQNDEEDDAEDESPVTKKSIVPLVIITRNPAQNCFLIVGLTCPSIPGEIHRNTLGMAFKLAAGETGANFRQDGFASAVMEIQIDEIQYFVEQLHV</sequence>
<dbReference type="GO" id="GO:0003697">
    <property type="term" value="F:single-stranded DNA binding"/>
    <property type="evidence" value="ECO:0007669"/>
    <property type="project" value="TreeGrafter"/>
</dbReference>
<accession>A0AAV0T1P3</accession>
<proteinExistence type="inferred from homology"/>
<dbReference type="GO" id="GO:0031261">
    <property type="term" value="C:DNA replication preinitiation complex"/>
    <property type="evidence" value="ECO:0007669"/>
    <property type="project" value="TreeGrafter"/>
</dbReference>
<keyword evidence="5" id="KW-0131">Cell cycle</keyword>
<evidence type="ECO:0000256" key="4">
    <source>
        <dbReference type="ARBA" id="ARBA00023242"/>
    </source>
</evidence>
<evidence type="ECO:0000256" key="3">
    <source>
        <dbReference type="ARBA" id="ARBA00022705"/>
    </source>
</evidence>
<dbReference type="GO" id="GO:0003682">
    <property type="term" value="F:chromatin binding"/>
    <property type="evidence" value="ECO:0007669"/>
    <property type="project" value="TreeGrafter"/>
</dbReference>
<dbReference type="GO" id="GO:0000727">
    <property type="term" value="P:double-strand break repair via break-induced replication"/>
    <property type="evidence" value="ECO:0007669"/>
    <property type="project" value="TreeGrafter"/>
</dbReference>
<dbReference type="GO" id="GO:0006270">
    <property type="term" value="P:DNA replication initiation"/>
    <property type="evidence" value="ECO:0007669"/>
    <property type="project" value="InterPro"/>
</dbReference>
<comment type="caution">
    <text evidence="7">The sequence shown here is derived from an EMBL/GenBank/DDBJ whole genome shotgun (WGS) entry which is preliminary data.</text>
</comment>
<protein>
    <submittedName>
        <fullName evidence="7">Uncharacterized protein</fullName>
    </submittedName>
</protein>
<reference evidence="7" key="1">
    <citation type="submission" date="2022-12" db="EMBL/GenBank/DDBJ databases">
        <authorList>
            <person name="Webb A."/>
        </authorList>
    </citation>
    <scope>NUCLEOTIDE SEQUENCE</scope>
    <source>
        <strain evidence="7">Pd1</strain>
    </source>
</reference>
<dbReference type="AlphaFoldDB" id="A0AAV0T1P3"/>
<feature type="region of interest" description="Disordered" evidence="6">
    <location>
        <begin position="1"/>
        <end position="27"/>
    </location>
</feature>
<evidence type="ECO:0000313" key="8">
    <source>
        <dbReference type="Proteomes" id="UP001162029"/>
    </source>
</evidence>
<evidence type="ECO:0000256" key="1">
    <source>
        <dbReference type="ARBA" id="ARBA00004123"/>
    </source>
</evidence>
<feature type="compositionally biased region" description="Polar residues" evidence="6">
    <location>
        <begin position="1"/>
        <end position="10"/>
    </location>
</feature>
<dbReference type="Pfam" id="PF02724">
    <property type="entry name" value="CDC45"/>
    <property type="match status" value="1"/>
</dbReference>
<organism evidence="7 8">
    <name type="scientific">Peronospora destructor</name>
    <dbReference type="NCBI Taxonomy" id="86335"/>
    <lineage>
        <taxon>Eukaryota</taxon>
        <taxon>Sar</taxon>
        <taxon>Stramenopiles</taxon>
        <taxon>Oomycota</taxon>
        <taxon>Peronosporomycetes</taxon>
        <taxon>Peronosporales</taxon>
        <taxon>Peronosporaceae</taxon>
        <taxon>Peronospora</taxon>
    </lineage>
</organism>
<dbReference type="Proteomes" id="UP001162029">
    <property type="component" value="Unassembled WGS sequence"/>
</dbReference>
<gene>
    <name evidence="7" type="ORF">PDE001_LOCUS497</name>
</gene>
<dbReference type="GO" id="GO:1902977">
    <property type="term" value="P:mitotic DNA replication preinitiation complex assembly"/>
    <property type="evidence" value="ECO:0007669"/>
    <property type="project" value="TreeGrafter"/>
</dbReference>
<dbReference type="InterPro" id="IPR003874">
    <property type="entry name" value="CDC45"/>
</dbReference>
<dbReference type="PANTHER" id="PTHR10507">
    <property type="entry name" value="CDC45-RELATED PROTEIN"/>
    <property type="match status" value="1"/>
</dbReference>
<keyword evidence="3" id="KW-0235">DNA replication</keyword>
<keyword evidence="4" id="KW-0539">Nucleus</keyword>
<feature type="region of interest" description="Disordered" evidence="6">
    <location>
        <begin position="102"/>
        <end position="127"/>
    </location>
</feature>
<comment type="similarity">
    <text evidence="2">Belongs to the CDC45 family.</text>
</comment>